<reference evidence="2" key="1">
    <citation type="submission" date="2023-03" db="EMBL/GenBank/DDBJ databases">
        <title>Massive genome expansion in bonnet fungi (Mycena s.s.) driven by repeated elements and novel gene families across ecological guilds.</title>
        <authorList>
            <consortium name="Lawrence Berkeley National Laboratory"/>
            <person name="Harder C.B."/>
            <person name="Miyauchi S."/>
            <person name="Viragh M."/>
            <person name="Kuo A."/>
            <person name="Thoen E."/>
            <person name="Andreopoulos B."/>
            <person name="Lu D."/>
            <person name="Skrede I."/>
            <person name="Drula E."/>
            <person name="Henrissat B."/>
            <person name="Morin E."/>
            <person name="Kohler A."/>
            <person name="Barry K."/>
            <person name="LaButti K."/>
            <person name="Morin E."/>
            <person name="Salamov A."/>
            <person name="Lipzen A."/>
            <person name="Mereny Z."/>
            <person name="Hegedus B."/>
            <person name="Baldrian P."/>
            <person name="Stursova M."/>
            <person name="Weitz H."/>
            <person name="Taylor A."/>
            <person name="Grigoriev I.V."/>
            <person name="Nagy L.G."/>
            <person name="Martin F."/>
            <person name="Kauserud H."/>
        </authorList>
    </citation>
    <scope>NUCLEOTIDE SEQUENCE</scope>
    <source>
        <strain evidence="2">CBHHK182m</strain>
    </source>
</reference>
<feature type="region of interest" description="Disordered" evidence="1">
    <location>
        <begin position="72"/>
        <end position="116"/>
    </location>
</feature>
<accession>A0AAD7IDI1</accession>
<dbReference type="AlphaFoldDB" id="A0AAD7IDI1"/>
<organism evidence="2 3">
    <name type="scientific">Mycena metata</name>
    <dbReference type="NCBI Taxonomy" id="1033252"/>
    <lineage>
        <taxon>Eukaryota</taxon>
        <taxon>Fungi</taxon>
        <taxon>Dikarya</taxon>
        <taxon>Basidiomycota</taxon>
        <taxon>Agaricomycotina</taxon>
        <taxon>Agaricomycetes</taxon>
        <taxon>Agaricomycetidae</taxon>
        <taxon>Agaricales</taxon>
        <taxon>Marasmiineae</taxon>
        <taxon>Mycenaceae</taxon>
        <taxon>Mycena</taxon>
    </lineage>
</organism>
<gene>
    <name evidence="2" type="ORF">B0H16DRAFT_1728996</name>
</gene>
<feature type="compositionally biased region" description="Pro residues" evidence="1">
    <location>
        <begin position="93"/>
        <end position="109"/>
    </location>
</feature>
<proteinExistence type="predicted"/>
<evidence type="ECO:0000313" key="3">
    <source>
        <dbReference type="Proteomes" id="UP001215598"/>
    </source>
</evidence>
<evidence type="ECO:0000313" key="2">
    <source>
        <dbReference type="EMBL" id="KAJ7740651.1"/>
    </source>
</evidence>
<dbReference type="EMBL" id="JARKIB010000102">
    <property type="protein sequence ID" value="KAJ7740651.1"/>
    <property type="molecule type" value="Genomic_DNA"/>
</dbReference>
<feature type="region of interest" description="Disordered" evidence="1">
    <location>
        <begin position="1"/>
        <end position="35"/>
    </location>
</feature>
<keyword evidence="3" id="KW-1185">Reference proteome</keyword>
<comment type="caution">
    <text evidence="2">The sequence shown here is derived from an EMBL/GenBank/DDBJ whole genome shotgun (WGS) entry which is preliminary data.</text>
</comment>
<feature type="compositionally biased region" description="Pro residues" evidence="1">
    <location>
        <begin position="19"/>
        <end position="35"/>
    </location>
</feature>
<dbReference type="Proteomes" id="UP001215598">
    <property type="component" value="Unassembled WGS sequence"/>
</dbReference>
<name>A0AAD7IDI1_9AGAR</name>
<sequence>MGHYKPLQQKSGFADDLPHLPPLSPSPPPLPSLSPPSYAPCTRIAAFPGLGARHAHVQHVVCVRAIPTDMRASSPRGRLHLHPPSLPHLHPPRSSPAPRSPPHPRPPPSLSSADGTRAPLAWVPRCAPAEFARAPHLLPFLSLLESVRSF</sequence>
<evidence type="ECO:0000256" key="1">
    <source>
        <dbReference type="SAM" id="MobiDB-lite"/>
    </source>
</evidence>
<protein>
    <submittedName>
        <fullName evidence="2">Uncharacterized protein</fullName>
    </submittedName>
</protein>